<proteinExistence type="predicted"/>
<organism evidence="1 2">
    <name type="scientific">Burkholderia aenigmatica</name>
    <dbReference type="NCBI Taxonomy" id="2015348"/>
    <lineage>
        <taxon>Bacteria</taxon>
        <taxon>Pseudomonadati</taxon>
        <taxon>Pseudomonadota</taxon>
        <taxon>Betaproteobacteria</taxon>
        <taxon>Burkholderiales</taxon>
        <taxon>Burkholderiaceae</taxon>
        <taxon>Burkholderia</taxon>
        <taxon>Burkholderia cepacia complex</taxon>
    </lineage>
</organism>
<evidence type="ECO:0000313" key="1">
    <source>
        <dbReference type="EMBL" id="CAB3961903.1"/>
    </source>
</evidence>
<gene>
    <name evidence="1" type="ORF">BLA3211_01451</name>
</gene>
<dbReference type="EMBL" id="CABWIL020000004">
    <property type="protein sequence ID" value="CAB3961903.1"/>
    <property type="molecule type" value="Genomic_DNA"/>
</dbReference>
<sequence length="71" mass="8097">MFNVIHRMPPFDVLSSFEKREPPIKHPSLAAMKISTHCYQQIAVFEILHPHLQCHGSGIEKGCVVKPRFGE</sequence>
<protein>
    <submittedName>
        <fullName evidence="1">Uncharacterized protein</fullName>
    </submittedName>
</protein>
<reference evidence="1 2" key="1">
    <citation type="submission" date="2020-04" db="EMBL/GenBank/DDBJ databases">
        <authorList>
            <person name="Depoorter E."/>
        </authorList>
    </citation>
    <scope>NUCLEOTIDE SEQUENCE [LARGE SCALE GENOMIC DNA]</scope>
    <source>
        <strain evidence="1 2">BCC0217</strain>
    </source>
</reference>
<name>A0A6J5IV77_9BURK</name>
<evidence type="ECO:0000313" key="2">
    <source>
        <dbReference type="Proteomes" id="UP000494301"/>
    </source>
</evidence>
<accession>A0A6J5IV77</accession>
<dbReference type="Proteomes" id="UP000494301">
    <property type="component" value="Unassembled WGS sequence"/>
</dbReference>
<dbReference type="AlphaFoldDB" id="A0A6J5IV77"/>